<evidence type="ECO:0000313" key="15">
    <source>
        <dbReference type="EMBL" id="KAH8485821.1"/>
    </source>
</evidence>
<reference evidence="15" key="1">
    <citation type="journal article" date="2021" name="J. Hered.">
        <title>Genome Assembly of Salicaceae Populus deltoides (Eastern Cottonwood) I-69 Based on Nanopore Sequencing and Hi-C Technologies.</title>
        <authorList>
            <person name="Bai S."/>
            <person name="Wu H."/>
            <person name="Zhang J."/>
            <person name="Pan Z."/>
            <person name="Zhao W."/>
            <person name="Li Z."/>
            <person name="Tong C."/>
        </authorList>
    </citation>
    <scope>NUCLEOTIDE SEQUENCE</scope>
    <source>
        <tissue evidence="15">Leaf</tissue>
    </source>
</reference>
<evidence type="ECO:0000256" key="8">
    <source>
        <dbReference type="ARBA" id="ARBA00022833"/>
    </source>
</evidence>
<feature type="domain" description="RING-type" evidence="12">
    <location>
        <begin position="629"/>
        <end position="670"/>
    </location>
</feature>
<dbReference type="Gene3D" id="3.40.50.300">
    <property type="entry name" value="P-loop containing nucleotide triphosphate hydrolases"/>
    <property type="match status" value="1"/>
</dbReference>
<dbReference type="GO" id="GO:0016818">
    <property type="term" value="F:hydrolase activity, acting on acid anhydrides, in phosphorus-containing anhydrides"/>
    <property type="evidence" value="ECO:0007669"/>
    <property type="project" value="InterPro"/>
</dbReference>
<evidence type="ECO:0000256" key="6">
    <source>
        <dbReference type="ARBA" id="ARBA00022801"/>
    </source>
</evidence>
<keyword evidence="10" id="KW-0539">Nucleus</keyword>
<protein>
    <recommendedName>
        <fullName evidence="17">SWI/SNF-related matrix-associated actin-dependent regulator of chromatin subfamily A member 3-like 1</fullName>
    </recommendedName>
</protein>
<evidence type="ECO:0000256" key="10">
    <source>
        <dbReference type="ARBA" id="ARBA00023242"/>
    </source>
</evidence>
<gene>
    <name evidence="15" type="ORF">H0E87_027308</name>
</gene>
<dbReference type="GO" id="GO:0008270">
    <property type="term" value="F:zinc ion binding"/>
    <property type="evidence" value="ECO:0007669"/>
    <property type="project" value="UniProtKB-KW"/>
</dbReference>
<evidence type="ECO:0000259" key="12">
    <source>
        <dbReference type="PROSITE" id="PS50089"/>
    </source>
</evidence>
<keyword evidence="5 11" id="KW-0863">Zinc-finger</keyword>
<dbReference type="SMART" id="SM00910">
    <property type="entry name" value="HIRAN"/>
    <property type="match status" value="1"/>
</dbReference>
<proteinExistence type="inferred from homology"/>
<dbReference type="InterPro" id="IPR000330">
    <property type="entry name" value="SNF2_N"/>
</dbReference>
<dbReference type="PROSITE" id="PS51192">
    <property type="entry name" value="HELICASE_ATP_BIND_1"/>
    <property type="match status" value="1"/>
</dbReference>
<dbReference type="InterPro" id="IPR018957">
    <property type="entry name" value="Znf_C3HC4_RING-type"/>
</dbReference>
<dbReference type="Gene3D" id="3.30.70.2330">
    <property type="match status" value="1"/>
</dbReference>
<dbReference type="SMART" id="SM00490">
    <property type="entry name" value="HELICc"/>
    <property type="match status" value="1"/>
</dbReference>
<accession>A0A8T2X100</accession>
<dbReference type="PROSITE" id="PS00518">
    <property type="entry name" value="ZF_RING_1"/>
    <property type="match status" value="1"/>
</dbReference>
<keyword evidence="7" id="KW-0347">Helicase</keyword>
<dbReference type="InterPro" id="IPR017907">
    <property type="entry name" value="Znf_RING_CS"/>
</dbReference>
<keyword evidence="9" id="KW-0067">ATP-binding</keyword>
<dbReference type="InterPro" id="IPR014905">
    <property type="entry name" value="HIRAN"/>
</dbReference>
<evidence type="ECO:0000256" key="1">
    <source>
        <dbReference type="ARBA" id="ARBA00004123"/>
    </source>
</evidence>
<keyword evidence="16" id="KW-1185">Reference proteome</keyword>
<keyword evidence="6" id="KW-0378">Hydrolase</keyword>
<dbReference type="Pfam" id="PF00176">
    <property type="entry name" value="SNF2-rel_dom"/>
    <property type="match status" value="1"/>
</dbReference>
<dbReference type="PROSITE" id="PS51194">
    <property type="entry name" value="HELICASE_CTER"/>
    <property type="match status" value="1"/>
</dbReference>
<dbReference type="InterPro" id="IPR027417">
    <property type="entry name" value="P-loop_NTPase"/>
</dbReference>
<dbReference type="Gene3D" id="3.30.40.10">
    <property type="entry name" value="Zinc/RING finger domain, C3HC4 (zinc finger)"/>
    <property type="match status" value="1"/>
</dbReference>
<dbReference type="GO" id="GO:0005524">
    <property type="term" value="F:ATP binding"/>
    <property type="evidence" value="ECO:0007669"/>
    <property type="project" value="UniProtKB-KW"/>
</dbReference>
<feature type="domain" description="Helicase C-terminal" evidence="14">
    <location>
        <begin position="701"/>
        <end position="862"/>
    </location>
</feature>
<evidence type="ECO:0000256" key="11">
    <source>
        <dbReference type="PROSITE-ProRule" id="PRU00175"/>
    </source>
</evidence>
<keyword evidence="3" id="KW-0479">Metal-binding</keyword>
<dbReference type="SUPFAM" id="SSF57850">
    <property type="entry name" value="RING/U-box"/>
    <property type="match status" value="1"/>
</dbReference>
<comment type="caution">
    <text evidence="15">The sequence shown here is derived from an EMBL/GenBank/DDBJ whole genome shotgun (WGS) entry which is preliminary data.</text>
</comment>
<evidence type="ECO:0000259" key="14">
    <source>
        <dbReference type="PROSITE" id="PS51194"/>
    </source>
</evidence>
<dbReference type="PROSITE" id="PS50089">
    <property type="entry name" value="ZF_RING_2"/>
    <property type="match status" value="1"/>
</dbReference>
<dbReference type="InterPro" id="IPR049730">
    <property type="entry name" value="SNF2/RAD54-like_C"/>
</dbReference>
<dbReference type="Gene3D" id="3.40.50.10810">
    <property type="entry name" value="Tandem AAA-ATPase domain"/>
    <property type="match status" value="2"/>
</dbReference>
<evidence type="ECO:0000256" key="9">
    <source>
        <dbReference type="ARBA" id="ARBA00022840"/>
    </source>
</evidence>
<evidence type="ECO:0000256" key="4">
    <source>
        <dbReference type="ARBA" id="ARBA00022741"/>
    </source>
</evidence>
<name>A0A8T2X100_POPDE</name>
<evidence type="ECO:0000256" key="7">
    <source>
        <dbReference type="ARBA" id="ARBA00022806"/>
    </source>
</evidence>
<dbReference type="GO" id="GO:0008094">
    <property type="term" value="F:ATP-dependent activity, acting on DNA"/>
    <property type="evidence" value="ECO:0007669"/>
    <property type="project" value="TreeGrafter"/>
</dbReference>
<dbReference type="InterPro" id="IPR001650">
    <property type="entry name" value="Helicase_C-like"/>
</dbReference>
<sequence>MEEEEEEEYRILLAFGDRRYAPTEEYQQIRQEQFPLVMNLDAWKDSSTFQDWLSFGSRPIRTETTLVCSFTTTIVGLRDAEINDHELLRFVRYRQCPYDEYAIKVLNSSSREMGYLSTPVAQVLSPLIDLRKINLEGEVAFSKVRHDMSIPCAVRILAKAADVQGVRKEILPLDLLLHNLPRASFGSYEDLGLKEKSRIEKLGTLEPPKNVIKAKLLDHQKEGLWWLVNKEKSDELPPFWVVKDGLYLNVLTRHQTNRRPEPLHGGVFADDYGLGKTLTLLSLIAFDKVGNVTEGTGEEDRLEFVSRGKNWGRVSEKGTGEQKMHSLLDSNIKESSVRMAGECSSALVAKKTLVVCPSAVCSTWENQLQEHTQKGSLKLYKYYGDNRTKDAEELMKYDIVLTTYSTLVADGCEQKRYPLMKIEWWRVILDEAHVITKKANEQQSRELVKLTARRRWAVTGAPIQNGSFDLSSLMTFFRLDPLSTEYYWQELLQKHLANGDEKGFVRLQELMATISLRRIKDKVLVGLPSKTIETVSFEFSGEERELYNQMEADSRNVVAYFIAAYKLRSRYISVLFSVIQLRQLCNDSALCSMDLRSLLPSDNIGDGSKHPELLRKMIDGLQDGEDIVCTVCLDPPTDATITICEHIFCKKCICHHLQQKVTEQTCPNCRRPISFPDLFSAPPESSDPENPKKLSRTIPSKVSALIKLLKESRVANSISKSVVFSLFDKMLALMEEPLEDAGFNTLRLDASTDEIRQAEIIKKFSSAGADTVLLASLNTSGTGINLTAASNVYLLEPWWNSAVEEQAINRVHQYGQQENVRIIRLIAQNSIEERILEMQERKKVANEAFGRQGRPNEQQEASIDDLCLLLF</sequence>
<dbReference type="CDD" id="cd18793">
    <property type="entry name" value="SF2_C_SNF"/>
    <property type="match status" value="1"/>
</dbReference>
<evidence type="ECO:0008006" key="17">
    <source>
        <dbReference type="Google" id="ProtNLM"/>
    </source>
</evidence>
<dbReference type="GO" id="GO:0006281">
    <property type="term" value="P:DNA repair"/>
    <property type="evidence" value="ECO:0007669"/>
    <property type="project" value="TreeGrafter"/>
</dbReference>
<dbReference type="Proteomes" id="UP000807159">
    <property type="component" value="Chromosome 16"/>
</dbReference>
<evidence type="ECO:0000256" key="3">
    <source>
        <dbReference type="ARBA" id="ARBA00022723"/>
    </source>
</evidence>
<dbReference type="GO" id="GO:0004386">
    <property type="term" value="F:helicase activity"/>
    <property type="evidence" value="ECO:0007669"/>
    <property type="project" value="UniProtKB-KW"/>
</dbReference>
<comment type="similarity">
    <text evidence="2">Belongs to the SNF2/RAD54 helicase family. RAD16 subfamily.</text>
</comment>
<dbReference type="GO" id="GO:0003676">
    <property type="term" value="F:nucleic acid binding"/>
    <property type="evidence" value="ECO:0007669"/>
    <property type="project" value="InterPro"/>
</dbReference>
<dbReference type="InterPro" id="IPR050628">
    <property type="entry name" value="SNF2_RAD54_helicase_TF"/>
</dbReference>
<evidence type="ECO:0000313" key="16">
    <source>
        <dbReference type="Proteomes" id="UP000807159"/>
    </source>
</evidence>
<dbReference type="PANTHER" id="PTHR45626">
    <property type="entry name" value="TRANSCRIPTION TERMINATION FACTOR 2-RELATED"/>
    <property type="match status" value="1"/>
</dbReference>
<dbReference type="PANTHER" id="PTHR45626:SF17">
    <property type="entry name" value="HELICASE-LIKE TRANSCRIPTION FACTOR"/>
    <property type="match status" value="1"/>
</dbReference>
<organism evidence="15 16">
    <name type="scientific">Populus deltoides</name>
    <name type="common">Eastern poplar</name>
    <name type="synonym">Eastern cottonwood</name>
    <dbReference type="NCBI Taxonomy" id="3696"/>
    <lineage>
        <taxon>Eukaryota</taxon>
        <taxon>Viridiplantae</taxon>
        <taxon>Streptophyta</taxon>
        <taxon>Embryophyta</taxon>
        <taxon>Tracheophyta</taxon>
        <taxon>Spermatophyta</taxon>
        <taxon>Magnoliopsida</taxon>
        <taxon>eudicotyledons</taxon>
        <taxon>Gunneridae</taxon>
        <taxon>Pentapetalae</taxon>
        <taxon>rosids</taxon>
        <taxon>fabids</taxon>
        <taxon>Malpighiales</taxon>
        <taxon>Salicaceae</taxon>
        <taxon>Saliceae</taxon>
        <taxon>Populus</taxon>
    </lineage>
</organism>
<evidence type="ECO:0000256" key="5">
    <source>
        <dbReference type="ARBA" id="ARBA00022771"/>
    </source>
</evidence>
<dbReference type="SMART" id="SM00487">
    <property type="entry name" value="DEXDc"/>
    <property type="match status" value="1"/>
</dbReference>
<dbReference type="AlphaFoldDB" id="A0A8T2X100"/>
<keyword evidence="8" id="KW-0862">Zinc</keyword>
<dbReference type="Pfam" id="PF00271">
    <property type="entry name" value="Helicase_C"/>
    <property type="match status" value="1"/>
</dbReference>
<keyword evidence="4" id="KW-0547">Nucleotide-binding</keyword>
<comment type="subcellular location">
    <subcellularLocation>
        <location evidence="1">Nucleus</location>
    </subcellularLocation>
</comment>
<dbReference type="Pfam" id="PF08797">
    <property type="entry name" value="HIRAN"/>
    <property type="match status" value="1"/>
</dbReference>
<evidence type="ECO:0000256" key="2">
    <source>
        <dbReference type="ARBA" id="ARBA00008438"/>
    </source>
</evidence>
<feature type="domain" description="Helicase ATP-binding" evidence="13">
    <location>
        <begin position="353"/>
        <end position="480"/>
    </location>
</feature>
<dbReference type="EMBL" id="JACEGQ020000016">
    <property type="protein sequence ID" value="KAH8485821.1"/>
    <property type="molecule type" value="Genomic_DNA"/>
</dbReference>
<dbReference type="InterPro" id="IPR013083">
    <property type="entry name" value="Znf_RING/FYVE/PHD"/>
</dbReference>
<evidence type="ECO:0000259" key="13">
    <source>
        <dbReference type="PROSITE" id="PS51192"/>
    </source>
</evidence>
<dbReference type="Pfam" id="PF00097">
    <property type="entry name" value="zf-C3HC4"/>
    <property type="match status" value="1"/>
</dbReference>
<dbReference type="InterPro" id="IPR014001">
    <property type="entry name" value="Helicase_ATP-bd"/>
</dbReference>
<dbReference type="InterPro" id="IPR038718">
    <property type="entry name" value="SNF2-like_sf"/>
</dbReference>
<dbReference type="InterPro" id="IPR001841">
    <property type="entry name" value="Znf_RING"/>
</dbReference>
<dbReference type="SUPFAM" id="SSF52540">
    <property type="entry name" value="P-loop containing nucleoside triphosphate hydrolases"/>
    <property type="match status" value="2"/>
</dbReference>
<dbReference type="GO" id="GO:0005634">
    <property type="term" value="C:nucleus"/>
    <property type="evidence" value="ECO:0007669"/>
    <property type="project" value="UniProtKB-SubCell"/>
</dbReference>